<dbReference type="RefSeq" id="WP_101716753.1">
    <property type="nucleotide sequence ID" value="NZ_PJRS01000010.1"/>
</dbReference>
<dbReference type="InterPro" id="IPR002563">
    <property type="entry name" value="Flavin_Rdtase-like_dom"/>
</dbReference>
<proteinExistence type="predicted"/>
<dbReference type="GO" id="GO:0010181">
    <property type="term" value="F:FMN binding"/>
    <property type="evidence" value="ECO:0007669"/>
    <property type="project" value="InterPro"/>
</dbReference>
<evidence type="ECO:0000313" key="3">
    <source>
        <dbReference type="Proteomes" id="UP000234479"/>
    </source>
</evidence>
<accession>A0A2N5DQ60</accession>
<dbReference type="OrthoDB" id="9783347at2"/>
<dbReference type="EMBL" id="PJRS01000010">
    <property type="protein sequence ID" value="PLR28200.1"/>
    <property type="molecule type" value="Genomic_DNA"/>
</dbReference>
<dbReference type="PANTHER" id="PTHR43812:SF2">
    <property type="entry name" value="FLAVIN REDUCTASE LIKE DOMAIN-CONTAINING PROTEIN"/>
    <property type="match status" value="1"/>
</dbReference>
<dbReference type="SMART" id="SM00903">
    <property type="entry name" value="Flavin_Reduct"/>
    <property type="match status" value="1"/>
</dbReference>
<evidence type="ECO:0000313" key="2">
    <source>
        <dbReference type="EMBL" id="PLR28200.1"/>
    </source>
</evidence>
<reference evidence="2 3" key="1">
    <citation type="submission" date="2017-12" db="EMBL/GenBank/DDBJ databases">
        <title>The genome sequence of Caulobacter sp. 410.</title>
        <authorList>
            <person name="Gao J."/>
            <person name="Mao X."/>
            <person name="Sun J."/>
        </authorList>
    </citation>
    <scope>NUCLEOTIDE SEQUENCE [LARGE SCALE GENOMIC DNA]</scope>
    <source>
        <strain evidence="2 3">410</strain>
    </source>
</reference>
<gene>
    <name evidence="2" type="ORF">SGCZBJ_04135</name>
</gene>
<protein>
    <submittedName>
        <fullName evidence="2">Asp/Glu/hydantoin racemase</fullName>
    </submittedName>
</protein>
<sequence length="216" mass="23423">MAAADAYVYHPRDGHGLAHDPFNSIVGPRPIGWISSVDAQGRRNLAPYSFFNAFNYTPPIVGFASTGWKDTIANVQATGVFCWNLATRELAEAMNMTSAPAAPGQDEFELAGLTPVDSSLIAAPRVLESPVNFECRVTQSFQLTTAAGEAVETWMTFGEVVAVHIDRRLIRPDRVYDAPAGRPILRWGGRGDYVAVDPAAMFEIFRPTKADIPPAG</sequence>
<comment type="caution">
    <text evidence="2">The sequence shown here is derived from an EMBL/GenBank/DDBJ whole genome shotgun (WGS) entry which is preliminary data.</text>
</comment>
<dbReference type="Pfam" id="PF01613">
    <property type="entry name" value="Flavin_Reduct"/>
    <property type="match status" value="1"/>
</dbReference>
<dbReference type="AlphaFoldDB" id="A0A2N5DQ60"/>
<dbReference type="GO" id="GO:0016646">
    <property type="term" value="F:oxidoreductase activity, acting on the CH-NH group of donors, NAD or NADP as acceptor"/>
    <property type="evidence" value="ECO:0007669"/>
    <property type="project" value="UniProtKB-ARBA"/>
</dbReference>
<evidence type="ECO:0000259" key="1">
    <source>
        <dbReference type="SMART" id="SM00903"/>
    </source>
</evidence>
<dbReference type="Gene3D" id="2.30.110.10">
    <property type="entry name" value="Electron Transport, Fmn-binding Protein, Chain A"/>
    <property type="match status" value="1"/>
</dbReference>
<keyword evidence="3" id="KW-1185">Reference proteome</keyword>
<dbReference type="Proteomes" id="UP000234479">
    <property type="component" value="Unassembled WGS sequence"/>
</dbReference>
<dbReference type="InterPro" id="IPR012349">
    <property type="entry name" value="Split_barrel_FMN-bd"/>
</dbReference>
<name>A0A2N5DQ60_9CAUL</name>
<dbReference type="PANTHER" id="PTHR43812">
    <property type="entry name" value="BLR2425 PROTEIN"/>
    <property type="match status" value="1"/>
</dbReference>
<organism evidence="2 3">
    <name type="scientific">Caulobacter zeae</name>
    <dbReference type="NCBI Taxonomy" id="2055137"/>
    <lineage>
        <taxon>Bacteria</taxon>
        <taxon>Pseudomonadati</taxon>
        <taxon>Pseudomonadota</taxon>
        <taxon>Alphaproteobacteria</taxon>
        <taxon>Caulobacterales</taxon>
        <taxon>Caulobacteraceae</taxon>
        <taxon>Caulobacter</taxon>
    </lineage>
</organism>
<feature type="domain" description="Flavin reductase like" evidence="1">
    <location>
        <begin position="26"/>
        <end position="178"/>
    </location>
</feature>
<dbReference type="SUPFAM" id="SSF50475">
    <property type="entry name" value="FMN-binding split barrel"/>
    <property type="match status" value="1"/>
</dbReference>